<dbReference type="PANTHER" id="PTHR46865:SF2">
    <property type="entry name" value="MONOOXYGENASE"/>
    <property type="match status" value="1"/>
</dbReference>
<dbReference type="Gene3D" id="3.30.9.10">
    <property type="entry name" value="D-Amino Acid Oxidase, subunit A, domain 2"/>
    <property type="match status" value="1"/>
</dbReference>
<dbReference type="Proteomes" id="UP000237144">
    <property type="component" value="Unassembled WGS sequence"/>
</dbReference>
<keyword evidence="1" id="KW-0285">Flavoprotein</keyword>
<dbReference type="OrthoDB" id="47494at2759"/>
<evidence type="ECO:0000313" key="6">
    <source>
        <dbReference type="Proteomes" id="UP000237144"/>
    </source>
</evidence>
<dbReference type="GO" id="GO:0071949">
    <property type="term" value="F:FAD binding"/>
    <property type="evidence" value="ECO:0007669"/>
    <property type="project" value="InterPro"/>
</dbReference>
<feature type="domain" description="FAD-binding" evidence="4">
    <location>
        <begin position="9"/>
        <end position="354"/>
    </location>
</feature>
<dbReference type="PRINTS" id="PR00420">
    <property type="entry name" value="RNGMNOXGNASE"/>
</dbReference>
<dbReference type="STRING" id="741276.A0A2S5B6E5"/>
<name>A0A2S5B6E5_9BASI</name>
<comment type="caution">
    <text evidence="5">The sequence shown here is derived from an EMBL/GenBank/DDBJ whole genome shotgun (WGS) entry which is preliminary data.</text>
</comment>
<protein>
    <recommendedName>
        <fullName evidence="4">FAD-binding domain-containing protein</fullName>
    </recommendedName>
</protein>
<dbReference type="InterPro" id="IPR036188">
    <property type="entry name" value="FAD/NAD-bd_sf"/>
</dbReference>
<evidence type="ECO:0000256" key="2">
    <source>
        <dbReference type="ARBA" id="ARBA00022827"/>
    </source>
</evidence>
<dbReference type="AlphaFoldDB" id="A0A2S5B6E5"/>
<keyword evidence="6" id="KW-1185">Reference proteome</keyword>
<dbReference type="Gene3D" id="3.50.50.60">
    <property type="entry name" value="FAD/NAD(P)-binding domain"/>
    <property type="match status" value="1"/>
</dbReference>
<dbReference type="EMBL" id="PJQD01000050">
    <property type="protein sequence ID" value="POY72281.1"/>
    <property type="molecule type" value="Genomic_DNA"/>
</dbReference>
<dbReference type="InterPro" id="IPR051704">
    <property type="entry name" value="FAD_aromatic-hydroxylase"/>
</dbReference>
<dbReference type="SUPFAM" id="SSF51905">
    <property type="entry name" value="FAD/NAD(P)-binding domain"/>
    <property type="match status" value="1"/>
</dbReference>
<keyword evidence="2" id="KW-0274">FAD</keyword>
<reference evidence="5 6" key="1">
    <citation type="journal article" date="2018" name="Front. Microbiol.">
        <title>Prospects for Fungal Bioremediation of Acidic Radioactive Waste Sites: Characterization and Genome Sequence of Rhodotorula taiwanensis MD1149.</title>
        <authorList>
            <person name="Tkavc R."/>
            <person name="Matrosova V.Y."/>
            <person name="Grichenko O.E."/>
            <person name="Gostincar C."/>
            <person name="Volpe R.P."/>
            <person name="Klimenkova P."/>
            <person name="Gaidamakova E.K."/>
            <person name="Zhou C.E."/>
            <person name="Stewart B.J."/>
            <person name="Lyman M.G."/>
            <person name="Malfatti S.A."/>
            <person name="Rubinfeld B."/>
            <person name="Courtot M."/>
            <person name="Singh J."/>
            <person name="Dalgard C.L."/>
            <person name="Hamilton T."/>
            <person name="Frey K.G."/>
            <person name="Gunde-Cimerman N."/>
            <person name="Dugan L."/>
            <person name="Daly M.J."/>
        </authorList>
    </citation>
    <scope>NUCLEOTIDE SEQUENCE [LARGE SCALE GENOMIC DNA]</scope>
    <source>
        <strain evidence="5 6">MD1149</strain>
    </source>
</reference>
<proteinExistence type="predicted"/>
<accession>A0A2S5B6E5</accession>
<sequence>MAAAAAPRRVLIAGAGIAGPVVAYWLGRAGIRSTLIERAPDLRTSGQTLDINGVARQVVERMGLTSAIKAACTGEKGTLIVDENDRTRATLPVGFGPTNEYEIVRHLLSEVFYGASKDSTEYIFNDSITSIVETDSEAVVSFASGAPDRAFDAIVAADGIHSSTRSLVFDRDSSEVTYVPMGTHSAYFSVPSRPEEDGIWSKWCFLPGRRSIWLRPTGSSSEAPAMLANLLTRDAESQRRLKGYRHLSQVGQKALFEDFFANSGWKAERILAGLDAADDFYIQEIAQIKASQWSKGRVVLVGDAAYSPSPFSGMGTSCAITGAFILGNELAKRDQSVSQAFAAYERLVRPHVEKCQADAIGPSLANFLLPETSWGLTRLFAVLGTVSAVVNSPIKRLLALLGGEGQEDEKIVLPDYPHTR</sequence>
<evidence type="ECO:0000256" key="3">
    <source>
        <dbReference type="ARBA" id="ARBA00023002"/>
    </source>
</evidence>
<dbReference type="InterPro" id="IPR002938">
    <property type="entry name" value="FAD-bd"/>
</dbReference>
<dbReference type="GO" id="GO:0016491">
    <property type="term" value="F:oxidoreductase activity"/>
    <property type="evidence" value="ECO:0007669"/>
    <property type="project" value="UniProtKB-KW"/>
</dbReference>
<dbReference type="PANTHER" id="PTHR46865">
    <property type="entry name" value="OXIDOREDUCTASE-RELATED"/>
    <property type="match status" value="1"/>
</dbReference>
<dbReference type="Pfam" id="PF01494">
    <property type="entry name" value="FAD_binding_3"/>
    <property type="match status" value="1"/>
</dbReference>
<keyword evidence="3" id="KW-0560">Oxidoreductase</keyword>
<gene>
    <name evidence="5" type="ORF">BMF94_4583</name>
</gene>
<evidence type="ECO:0000313" key="5">
    <source>
        <dbReference type="EMBL" id="POY72281.1"/>
    </source>
</evidence>
<organism evidence="5 6">
    <name type="scientific">Rhodotorula taiwanensis</name>
    <dbReference type="NCBI Taxonomy" id="741276"/>
    <lineage>
        <taxon>Eukaryota</taxon>
        <taxon>Fungi</taxon>
        <taxon>Dikarya</taxon>
        <taxon>Basidiomycota</taxon>
        <taxon>Pucciniomycotina</taxon>
        <taxon>Microbotryomycetes</taxon>
        <taxon>Sporidiobolales</taxon>
        <taxon>Sporidiobolaceae</taxon>
        <taxon>Rhodotorula</taxon>
    </lineage>
</organism>
<evidence type="ECO:0000259" key="4">
    <source>
        <dbReference type="Pfam" id="PF01494"/>
    </source>
</evidence>
<evidence type="ECO:0000256" key="1">
    <source>
        <dbReference type="ARBA" id="ARBA00022630"/>
    </source>
</evidence>